<evidence type="ECO:0000313" key="1">
    <source>
        <dbReference type="EMBL" id="ETP25853.1"/>
    </source>
</evidence>
<gene>
    <name evidence="1" type="ORF">F441_01295</name>
</gene>
<reference evidence="1 2" key="1">
    <citation type="submission" date="2013-11" db="EMBL/GenBank/DDBJ databases">
        <title>The Genome Sequence of Phytophthora parasitica CJ01A1.</title>
        <authorList>
            <consortium name="The Broad Institute Genomics Platform"/>
            <person name="Russ C."/>
            <person name="Tyler B."/>
            <person name="Panabieres F."/>
            <person name="Shan W."/>
            <person name="Tripathy S."/>
            <person name="Grunwald N."/>
            <person name="Machado M."/>
            <person name="Johnson C.S."/>
            <person name="Walker B."/>
            <person name="Young S.K."/>
            <person name="Zeng Q."/>
            <person name="Gargeya S."/>
            <person name="Fitzgerald M."/>
            <person name="Haas B."/>
            <person name="Abouelleil A."/>
            <person name="Allen A.W."/>
            <person name="Alvarado L."/>
            <person name="Arachchi H.M."/>
            <person name="Berlin A.M."/>
            <person name="Chapman S.B."/>
            <person name="Gainer-Dewar J."/>
            <person name="Goldberg J."/>
            <person name="Griggs A."/>
            <person name="Gujja S."/>
            <person name="Hansen M."/>
            <person name="Howarth C."/>
            <person name="Imamovic A."/>
            <person name="Ireland A."/>
            <person name="Larimer J."/>
            <person name="McCowan C."/>
            <person name="Murphy C."/>
            <person name="Pearson M."/>
            <person name="Poon T.W."/>
            <person name="Priest M."/>
            <person name="Roberts A."/>
            <person name="Saif S."/>
            <person name="Shea T."/>
            <person name="Sisk P."/>
            <person name="Sykes S."/>
            <person name="Wortman J."/>
            <person name="Nusbaum C."/>
            <person name="Birren B."/>
        </authorList>
    </citation>
    <scope>NUCLEOTIDE SEQUENCE [LARGE SCALE GENOMIC DNA]</scope>
    <source>
        <strain evidence="1 2">CJ01A1</strain>
    </source>
</reference>
<proteinExistence type="predicted"/>
<dbReference type="AlphaFoldDB" id="W2XTZ3"/>
<dbReference type="EMBL" id="ANIX01000262">
    <property type="protein sequence ID" value="ETP25853.1"/>
    <property type="molecule type" value="Genomic_DNA"/>
</dbReference>
<name>W2XTZ3_PHYNI</name>
<accession>W2XTZ3</accession>
<dbReference type="Proteomes" id="UP000018958">
    <property type="component" value="Unassembled WGS sequence"/>
</dbReference>
<evidence type="ECO:0000313" key="2">
    <source>
        <dbReference type="Proteomes" id="UP000018958"/>
    </source>
</evidence>
<comment type="caution">
    <text evidence="1">The sequence shown here is derived from an EMBL/GenBank/DDBJ whole genome shotgun (WGS) entry which is preliminary data.</text>
</comment>
<organism evidence="1 2">
    <name type="scientific">Phytophthora nicotianae CJ01A1</name>
    <dbReference type="NCBI Taxonomy" id="1317063"/>
    <lineage>
        <taxon>Eukaryota</taxon>
        <taxon>Sar</taxon>
        <taxon>Stramenopiles</taxon>
        <taxon>Oomycota</taxon>
        <taxon>Peronosporomycetes</taxon>
        <taxon>Peronosporales</taxon>
        <taxon>Peronosporaceae</taxon>
        <taxon>Phytophthora</taxon>
    </lineage>
</organism>
<protein>
    <submittedName>
        <fullName evidence="1">Uncharacterized protein</fullName>
    </submittedName>
</protein>
<sequence>MAMLWRRDGRARLDAAITTCAPHDDTKRGDITERLSEASRRWLACRYSRGENRASGFPSPLAVQPAR</sequence>